<protein>
    <submittedName>
        <fullName evidence="2">Uncharacterized protein</fullName>
    </submittedName>
</protein>
<organism evidence="2 3">
    <name type="scientific">Salmonella phage GSP032</name>
    <dbReference type="NCBI Taxonomy" id="2962599"/>
    <lineage>
        <taxon>Viruses</taxon>
        <taxon>Duplodnaviria</taxon>
        <taxon>Heunggongvirae</taxon>
        <taxon>Uroviricota</taxon>
        <taxon>Caudoviricetes</taxon>
        <taxon>Drexlerviridae</taxon>
        <taxon>Tempevirinae</taxon>
        <taxon>Tlsvirus</taxon>
        <taxon>Tlsvirus GSP032</taxon>
    </lineage>
</organism>
<accession>A0AAX3C1G2</accession>
<name>A0AAX3C1G2_9CAUD</name>
<dbReference type="EMBL" id="ON855040">
    <property type="protein sequence ID" value="UUT40961.1"/>
    <property type="molecule type" value="Genomic_DNA"/>
</dbReference>
<evidence type="ECO:0000313" key="3">
    <source>
        <dbReference type="Proteomes" id="UP001161939"/>
    </source>
</evidence>
<proteinExistence type="predicted"/>
<evidence type="ECO:0000256" key="1">
    <source>
        <dbReference type="SAM" id="MobiDB-lite"/>
    </source>
</evidence>
<keyword evidence="3" id="KW-1185">Reference proteome</keyword>
<dbReference type="Proteomes" id="UP001161939">
    <property type="component" value="Segment"/>
</dbReference>
<reference evidence="2" key="1">
    <citation type="submission" date="2022-06" db="EMBL/GenBank/DDBJ databases">
        <authorList>
            <person name="Gao D."/>
            <person name="Li X."/>
            <person name="Ji H."/>
            <person name="Qian P."/>
        </authorList>
    </citation>
    <scope>NUCLEOTIDE SEQUENCE</scope>
</reference>
<feature type="region of interest" description="Disordered" evidence="1">
    <location>
        <begin position="1"/>
        <end position="41"/>
    </location>
</feature>
<evidence type="ECO:0000313" key="2">
    <source>
        <dbReference type="EMBL" id="UUT40961.1"/>
    </source>
</evidence>
<sequence>MCFHTTRGAIATQTKSGKESATRPDASGNRNPHHSGEENEQ</sequence>